<dbReference type="EMBL" id="JACJTA010000064">
    <property type="protein sequence ID" value="MBD2607473.1"/>
    <property type="molecule type" value="Genomic_DNA"/>
</dbReference>
<dbReference type="Proteomes" id="UP000660380">
    <property type="component" value="Unassembled WGS sequence"/>
</dbReference>
<name>A0ABR8GVR4_9CYAN</name>
<protein>
    <submittedName>
        <fullName evidence="1">Uncharacterized protein</fullName>
    </submittedName>
</protein>
<dbReference type="InterPro" id="IPR049816">
    <property type="entry name" value="McdB"/>
</dbReference>
<comment type="caution">
    <text evidence="1">The sequence shown here is derived from an EMBL/GenBank/DDBJ whole genome shotgun (WGS) entry which is preliminary data.</text>
</comment>
<accession>A0ABR8GVR4</accession>
<evidence type="ECO:0000313" key="2">
    <source>
        <dbReference type="Proteomes" id="UP000660380"/>
    </source>
</evidence>
<evidence type="ECO:0000313" key="1">
    <source>
        <dbReference type="EMBL" id="MBD2607473.1"/>
    </source>
</evidence>
<dbReference type="RefSeq" id="WP_029630314.1">
    <property type="nucleotide sequence ID" value="NZ_JACJTA010000064.1"/>
</dbReference>
<keyword evidence="2" id="KW-1185">Reference proteome</keyword>
<sequence>MSLLDEIRDRATQPTVEPRIDVLQQPTTTDTLTPLDVATEGVQQPALDTNLKQLEELLANYPEIASRIPVRLEVPIKDEIDELCNREKMTIETLLEAFYVTCKDKESVMRQVIKEAKKRLKSRKEVGNIRSSLTKLNNLTKNRK</sequence>
<gene>
    <name evidence="1" type="ORF">H6G81_23830</name>
</gene>
<proteinExistence type="predicted"/>
<organism evidence="1 2">
    <name type="scientific">Scytonema hofmannii FACHB-248</name>
    <dbReference type="NCBI Taxonomy" id="1842502"/>
    <lineage>
        <taxon>Bacteria</taxon>
        <taxon>Bacillati</taxon>
        <taxon>Cyanobacteriota</taxon>
        <taxon>Cyanophyceae</taxon>
        <taxon>Nostocales</taxon>
        <taxon>Scytonemataceae</taxon>
        <taxon>Scytonema</taxon>
    </lineage>
</organism>
<reference evidence="1 2" key="1">
    <citation type="journal article" date="2020" name="ISME J.">
        <title>Comparative genomics reveals insights into cyanobacterial evolution and habitat adaptation.</title>
        <authorList>
            <person name="Chen M.Y."/>
            <person name="Teng W.K."/>
            <person name="Zhao L."/>
            <person name="Hu C.X."/>
            <person name="Zhou Y.K."/>
            <person name="Han B.P."/>
            <person name="Song L.R."/>
            <person name="Shu W.S."/>
        </authorList>
    </citation>
    <scope>NUCLEOTIDE SEQUENCE [LARGE SCALE GENOMIC DNA]</scope>
    <source>
        <strain evidence="1 2">FACHB-248</strain>
    </source>
</reference>
<dbReference type="Pfam" id="PF26392">
    <property type="entry name" value="McdB"/>
    <property type="match status" value="1"/>
</dbReference>